<accession>A0ABM0M6V7</accession>
<dbReference type="InterPro" id="IPR011993">
    <property type="entry name" value="PH-like_dom_sf"/>
</dbReference>
<feature type="domain" description="SRCR" evidence="12">
    <location>
        <begin position="368"/>
        <end position="413"/>
    </location>
</feature>
<evidence type="ECO:0000256" key="1">
    <source>
        <dbReference type="ARBA" id="ARBA00022468"/>
    </source>
</evidence>
<dbReference type="InterPro" id="IPR001849">
    <property type="entry name" value="PH_domain"/>
</dbReference>
<dbReference type="InterPro" id="IPR023152">
    <property type="entry name" value="RasGAP_CS"/>
</dbReference>
<evidence type="ECO:0000259" key="9">
    <source>
        <dbReference type="PROSITE" id="PS50003"/>
    </source>
</evidence>
<dbReference type="Gene3D" id="1.10.506.10">
    <property type="entry name" value="GTPase Activation - p120gap, domain 1"/>
    <property type="match status" value="2"/>
</dbReference>
<dbReference type="InterPro" id="IPR008936">
    <property type="entry name" value="Rho_GTPase_activation_prot"/>
</dbReference>
<feature type="domain" description="PH" evidence="9">
    <location>
        <begin position="894"/>
        <end position="1001"/>
    </location>
</feature>
<dbReference type="PROSITE" id="PS00509">
    <property type="entry name" value="RAS_GTPASE_ACTIV_1"/>
    <property type="match status" value="1"/>
</dbReference>
<feature type="domain" description="C2" evidence="10">
    <location>
        <begin position="435"/>
        <end position="552"/>
    </location>
</feature>
<name>A0ABM0M6V7_SACKO</name>
<dbReference type="Gene3D" id="2.60.40.150">
    <property type="entry name" value="C2 domain"/>
    <property type="match status" value="1"/>
</dbReference>
<sequence>MAKNTSIYLRIGEGKNLPAKDLGDDTMGKISMDKEFLDNNPRVVVHVTSGGLHVTSGGLHVTSGGLHVTNGGLHVTNGGLHVTSGGLHVTIGGLYVTSGGLHVTSSGLHVTTGGLHVTSSGLHVTSGGLYVTIGGLHVTSGGLHVTIGGLYVTSGGLHVTSGGLHVTSGGLHVTTGGLHVTSSGLHVTSGGLYVTIRGLHVTSGGLHVTSGGLHVTSGGLHVTSGGLHVTNGGLHVTSGVVVHVTSGGLHVTSGGLHVTSGGLHVTSGGLHVASGGLHVTSGGLLVTSGGLHVTSGGLHVTSGGLHVTSGGLHVTSGGLLVTSGGLHVTSSGLHVTCGGFHVISGGLHVTIGGLHVTSGGLHVTIGGLHVTSGGLYVTSGDLHVTSGGACDQWWFACDQWWFACDQWWFACDQWWFASGIEKWFKLKKVNRDTEIQGEIHINITLVEVNNQYTVKCQVIEARDLAAKDKTGTSDPFAKLIFNGITKTTQIIRRTRFPRWYESFEFEITEPLKDSVISLSIWDWDRLGNNDFMGQLEIHPVDLVPNKTYDEWIRLKTRQVQEQDQTEGPDLGSLRLKVRCSEERILPSQYYQPLIDLLVESVSQAQAEGSTPLNMLEEVMTLDKMEVATTLVKIFLGQGMVLPFLDVLIMQEVGRAKDANTLFRGNTLATKSVDQFMKVIGMPYLHETLAPVIDKIFDERKLVELDPDKLDQLRRKLSVKTMSANQMLEHSTATLTSYLVSIINCILMSVDRCPPVMRLAFKQLRKRVEDRFPDHEHEDIKYLCISGFLFLRFFAPAILSPKLFSLREQHADKYVSRTLTLLAKTIQSIGNLGAQLGKEQYMEPLFPVIMDSAIRIKDFLDRLIDIDEEEAQHDLDYLKVPAGELQQRSVFHHSMTIKEGYVRKRRGEDIAVVTPFTFKKRYFWLSNENLSYAKEPEIEVRSTIQIPRTCAVERVDTNAFQRPYMMQVIYKDSEGNPKTLYMQAKDVNDMHQWLSAIRKTCVSNVNMMDTFHPGAYRGSRWTCCLQTAKSARGCSKTHSACTLGDWRDPLDPDAETQTIYSQLLLGRDMLRTKYLESSDLGNAAADAISQTVNGDDIVPEDDSSSGLKKSQSFHDSRMAAAATLLDVISDLERAHQAFERREKEKEKESFADS</sequence>
<dbReference type="PROSITE" id="PS50018">
    <property type="entry name" value="RAS_GTPASE_ACTIV_2"/>
    <property type="match status" value="1"/>
</dbReference>
<dbReference type="InterPro" id="IPR039360">
    <property type="entry name" value="Ras_GTPase"/>
</dbReference>
<evidence type="ECO:0000256" key="3">
    <source>
        <dbReference type="ARBA" id="ARBA00022737"/>
    </source>
</evidence>
<evidence type="ECO:0000256" key="4">
    <source>
        <dbReference type="ARBA" id="ARBA00022771"/>
    </source>
</evidence>
<dbReference type="GeneID" id="100366857"/>
<dbReference type="InterPro" id="IPR001190">
    <property type="entry name" value="SRCR"/>
</dbReference>
<dbReference type="PROSITE" id="PS50004">
    <property type="entry name" value="C2"/>
    <property type="match status" value="1"/>
</dbReference>
<evidence type="ECO:0000259" key="11">
    <source>
        <dbReference type="PROSITE" id="PS50018"/>
    </source>
</evidence>
<keyword evidence="5" id="KW-0862">Zinc</keyword>
<dbReference type="InterPro" id="IPR001936">
    <property type="entry name" value="RasGAP_dom"/>
</dbReference>
<dbReference type="PANTHER" id="PTHR10194">
    <property type="entry name" value="RAS GTPASE-ACTIVATING PROTEINS"/>
    <property type="match status" value="1"/>
</dbReference>
<feature type="region of interest" description="Disordered" evidence="8">
    <location>
        <begin position="1092"/>
        <end position="1111"/>
    </location>
</feature>
<evidence type="ECO:0000256" key="8">
    <source>
        <dbReference type="SAM" id="MobiDB-lite"/>
    </source>
</evidence>
<dbReference type="SUPFAM" id="SSF51126">
    <property type="entry name" value="Pectin lyase-like"/>
    <property type="match status" value="1"/>
</dbReference>
<dbReference type="SMART" id="SM00107">
    <property type="entry name" value="BTK"/>
    <property type="match status" value="1"/>
</dbReference>
<dbReference type="Pfam" id="PF00779">
    <property type="entry name" value="BTK"/>
    <property type="match status" value="1"/>
</dbReference>
<evidence type="ECO:0000256" key="5">
    <source>
        <dbReference type="ARBA" id="ARBA00022833"/>
    </source>
</evidence>
<dbReference type="SUPFAM" id="SSF49562">
    <property type="entry name" value="C2 domain (Calcium/lipid-binding domain, CaLB)"/>
    <property type="match status" value="1"/>
</dbReference>
<keyword evidence="3" id="KW-0677">Repeat</keyword>
<proteinExistence type="predicted"/>
<dbReference type="SMART" id="SM00233">
    <property type="entry name" value="PH"/>
    <property type="match status" value="1"/>
</dbReference>
<keyword evidence="1" id="KW-0343">GTPase activation</keyword>
<evidence type="ECO:0000256" key="7">
    <source>
        <dbReference type="PROSITE-ProRule" id="PRU00432"/>
    </source>
</evidence>
<dbReference type="SUPFAM" id="SSF50729">
    <property type="entry name" value="PH domain-like"/>
    <property type="match status" value="1"/>
</dbReference>
<keyword evidence="4 7" id="KW-0863">Zinc-finger</keyword>
<dbReference type="InterPro" id="IPR011050">
    <property type="entry name" value="Pectin_lyase_fold/virulence"/>
</dbReference>
<reference evidence="14" key="1">
    <citation type="submission" date="2025-08" db="UniProtKB">
        <authorList>
            <consortium name="RefSeq"/>
        </authorList>
    </citation>
    <scope>IDENTIFICATION</scope>
    <source>
        <tissue evidence="14">Testes</tissue>
    </source>
</reference>
<dbReference type="PROSITE" id="PS50003">
    <property type="entry name" value="PH_DOMAIN"/>
    <property type="match status" value="1"/>
</dbReference>
<gene>
    <name evidence="14" type="primary">LOC100366857</name>
</gene>
<dbReference type="Pfam" id="PF00169">
    <property type="entry name" value="PH"/>
    <property type="match status" value="1"/>
</dbReference>
<keyword evidence="2" id="KW-0479">Metal-binding</keyword>
<feature type="domain" description="Ras-GAP" evidence="11">
    <location>
        <begin position="622"/>
        <end position="830"/>
    </location>
</feature>
<evidence type="ECO:0000313" key="13">
    <source>
        <dbReference type="Proteomes" id="UP000694865"/>
    </source>
</evidence>
<evidence type="ECO:0000313" key="14">
    <source>
        <dbReference type="RefSeq" id="XP_006815748.1"/>
    </source>
</evidence>
<evidence type="ECO:0000259" key="12">
    <source>
        <dbReference type="PROSITE" id="PS50287"/>
    </source>
</evidence>
<dbReference type="SMART" id="SM00239">
    <property type="entry name" value="C2"/>
    <property type="match status" value="1"/>
</dbReference>
<comment type="caution">
    <text evidence="6">Lacks conserved residue(s) required for the propagation of feature annotation.</text>
</comment>
<dbReference type="InterPro" id="IPR035892">
    <property type="entry name" value="C2_domain_sf"/>
</dbReference>
<dbReference type="Pfam" id="PF00616">
    <property type="entry name" value="RasGAP"/>
    <property type="match status" value="1"/>
</dbReference>
<dbReference type="InterPro" id="IPR001562">
    <property type="entry name" value="Znf_Btk_motif"/>
</dbReference>
<dbReference type="PROSITE" id="PS50287">
    <property type="entry name" value="SRCR_2"/>
    <property type="match status" value="1"/>
</dbReference>
<protein>
    <submittedName>
        <fullName evidence="14">RasGAP-activating-like protein 1-like</fullName>
    </submittedName>
</protein>
<dbReference type="SMART" id="SM00323">
    <property type="entry name" value="RasGAP"/>
    <property type="match status" value="1"/>
</dbReference>
<organism evidence="13 14">
    <name type="scientific">Saccoglossus kowalevskii</name>
    <name type="common">Acorn worm</name>
    <dbReference type="NCBI Taxonomy" id="10224"/>
    <lineage>
        <taxon>Eukaryota</taxon>
        <taxon>Metazoa</taxon>
        <taxon>Hemichordata</taxon>
        <taxon>Enteropneusta</taxon>
        <taxon>Harrimaniidae</taxon>
        <taxon>Saccoglossus</taxon>
    </lineage>
</organism>
<dbReference type="InterPro" id="IPR000008">
    <property type="entry name" value="C2_dom"/>
</dbReference>
<dbReference type="PROSITE" id="PS51113">
    <property type="entry name" value="ZF_BTK"/>
    <property type="match status" value="1"/>
</dbReference>
<dbReference type="RefSeq" id="XP_006815748.1">
    <property type="nucleotide sequence ID" value="XM_006815685.1"/>
</dbReference>
<evidence type="ECO:0000259" key="10">
    <source>
        <dbReference type="PROSITE" id="PS50004"/>
    </source>
</evidence>
<evidence type="ECO:0000256" key="2">
    <source>
        <dbReference type="ARBA" id="ARBA00022723"/>
    </source>
</evidence>
<dbReference type="PANTHER" id="PTHR10194:SF144">
    <property type="entry name" value="RASGAP-ACTIVATING-LIKE PROTEIN 1"/>
    <property type="match status" value="1"/>
</dbReference>
<dbReference type="Proteomes" id="UP000694865">
    <property type="component" value="Unplaced"/>
</dbReference>
<evidence type="ECO:0000256" key="6">
    <source>
        <dbReference type="PROSITE-ProRule" id="PRU00196"/>
    </source>
</evidence>
<dbReference type="SUPFAM" id="SSF48350">
    <property type="entry name" value="GTPase activation domain, GAP"/>
    <property type="match status" value="1"/>
</dbReference>
<dbReference type="Gene3D" id="2.30.29.30">
    <property type="entry name" value="Pleckstrin-homology domain (PH domain)/Phosphotyrosine-binding domain (PTB)"/>
    <property type="match status" value="1"/>
</dbReference>
<dbReference type="Pfam" id="PF00168">
    <property type="entry name" value="C2"/>
    <property type="match status" value="1"/>
</dbReference>
<keyword evidence="13" id="KW-1185">Reference proteome</keyword>